<dbReference type="Proteomes" id="UP001239445">
    <property type="component" value="Unassembled WGS sequence"/>
</dbReference>
<evidence type="ECO:0000313" key="3">
    <source>
        <dbReference type="Proteomes" id="UP001239445"/>
    </source>
</evidence>
<feature type="compositionally biased region" description="Basic and acidic residues" evidence="1">
    <location>
        <begin position="261"/>
        <end position="299"/>
    </location>
</feature>
<gene>
    <name evidence="2" type="ORF">QBC47DRAFT_384433</name>
</gene>
<feature type="compositionally biased region" description="Polar residues" evidence="1">
    <location>
        <begin position="475"/>
        <end position="484"/>
    </location>
</feature>
<protein>
    <submittedName>
        <fullName evidence="2">CENP-Q, a CENPA-CAD centromere complex subunit-domain-containing protein</fullName>
    </submittedName>
</protein>
<feature type="region of interest" description="Disordered" evidence="1">
    <location>
        <begin position="1"/>
        <end position="393"/>
    </location>
</feature>
<sequence>MASRVSNQKRKRGQPSNASVTETASGRASKPAETEKSQLELSTGAEEGGSALGARKPGRPRKDARDAAPEPPPMAETSNPRKRGRPKADRAAETEGDGDGESSRPVKRAKPGPEGGSKANKTQSTATTAGAEPADPSTRRSQRDRRSAEDKPWWQSNAGEKSASAKQPDSGHPKPSANDPAEPSEKRGKPSKSQQTGGAQPKPPTNGPDDSSGKKGKKPRKTPGDEQGPKNAGPAQAEPEGPRQPAKAPKASKGQPAGSEPAKDQATEGEGVRRGARERRSADDKPWWGAQKESKDARPETAPPKKTKRDRLSLGEISVSETQNRVPKASAGQPKGATSKSKGGADKPRRRSSGDAEAGPTQKRQSTEKAQRRRSDPVDHGEKRAERSRTIAKYRHLATRTQHIPRATISAKWSVLDDASIAAVDAIISDASRPVLSHLRDRDSRHQQAQTVLRTFAKRLHSKLVKGLPFPPPSTTTGRGSASSHETELDFERTVDAVQSLEKTLEPLLHSVALLTTERDREEAALEREYKQLKSLELNARAEVKAWRERNKRDHVLAPEIRDVSELLGQKEAIKPSDNKEVSGTVFKDLKDEDLLALSRQIGSHMESMSSNLQQIAGVLPAIVKSKAALQGVLHQHLDPKQYEQVILG</sequence>
<feature type="compositionally biased region" description="Polar residues" evidence="1">
    <location>
        <begin position="154"/>
        <end position="167"/>
    </location>
</feature>
<organism evidence="2 3">
    <name type="scientific">Echria macrotheca</name>
    <dbReference type="NCBI Taxonomy" id="438768"/>
    <lineage>
        <taxon>Eukaryota</taxon>
        <taxon>Fungi</taxon>
        <taxon>Dikarya</taxon>
        <taxon>Ascomycota</taxon>
        <taxon>Pezizomycotina</taxon>
        <taxon>Sordariomycetes</taxon>
        <taxon>Sordariomycetidae</taxon>
        <taxon>Sordariales</taxon>
        <taxon>Schizotheciaceae</taxon>
        <taxon>Echria</taxon>
    </lineage>
</organism>
<dbReference type="AlphaFoldDB" id="A0AAJ0BAB6"/>
<keyword evidence="3" id="KW-1185">Reference proteome</keyword>
<dbReference type="Pfam" id="PF13094">
    <property type="entry name" value="CENP-Q"/>
    <property type="match status" value="1"/>
</dbReference>
<feature type="compositionally biased region" description="Basic and acidic residues" evidence="1">
    <location>
        <begin position="365"/>
        <end position="389"/>
    </location>
</feature>
<comment type="caution">
    <text evidence="2">The sequence shown here is derived from an EMBL/GenBank/DDBJ whole genome shotgun (WGS) entry which is preliminary data.</text>
</comment>
<reference evidence="2" key="1">
    <citation type="submission" date="2023-06" db="EMBL/GenBank/DDBJ databases">
        <title>Genome-scale phylogeny and comparative genomics of the fungal order Sordariales.</title>
        <authorList>
            <consortium name="Lawrence Berkeley National Laboratory"/>
            <person name="Hensen N."/>
            <person name="Bonometti L."/>
            <person name="Westerberg I."/>
            <person name="Brannstrom I.O."/>
            <person name="Guillou S."/>
            <person name="Cros-Aarteil S."/>
            <person name="Calhoun S."/>
            <person name="Haridas S."/>
            <person name="Kuo A."/>
            <person name="Mondo S."/>
            <person name="Pangilinan J."/>
            <person name="Riley R."/>
            <person name="Labutti K."/>
            <person name="Andreopoulos B."/>
            <person name="Lipzen A."/>
            <person name="Chen C."/>
            <person name="Yanf M."/>
            <person name="Daum C."/>
            <person name="Ng V."/>
            <person name="Clum A."/>
            <person name="Steindorff A."/>
            <person name="Ohm R."/>
            <person name="Martin F."/>
            <person name="Silar P."/>
            <person name="Natvig D."/>
            <person name="Lalanne C."/>
            <person name="Gautier V."/>
            <person name="Ament-Velasquez S.L."/>
            <person name="Kruys A."/>
            <person name="Hutchinson M.I."/>
            <person name="Powell A.J."/>
            <person name="Barry K."/>
            <person name="Miller A.N."/>
            <person name="Grigoriev I.V."/>
            <person name="Debuchy R."/>
            <person name="Gladieux P."/>
            <person name="Thoren M.H."/>
            <person name="Johannesson H."/>
        </authorList>
    </citation>
    <scope>NUCLEOTIDE SEQUENCE</scope>
    <source>
        <strain evidence="2">PSN4</strain>
    </source>
</reference>
<feature type="compositionally biased region" description="Polar residues" evidence="1">
    <location>
        <begin position="14"/>
        <end position="26"/>
    </location>
</feature>
<dbReference type="EMBL" id="MU839835">
    <property type="protein sequence ID" value="KAK1754613.1"/>
    <property type="molecule type" value="Genomic_DNA"/>
</dbReference>
<accession>A0AAJ0BAB6</accession>
<feature type="region of interest" description="Disordered" evidence="1">
    <location>
        <begin position="465"/>
        <end position="484"/>
    </location>
</feature>
<proteinExistence type="predicted"/>
<feature type="compositionally biased region" description="Polar residues" evidence="1">
    <location>
        <begin position="119"/>
        <end position="128"/>
    </location>
</feature>
<evidence type="ECO:0000313" key="2">
    <source>
        <dbReference type="EMBL" id="KAK1754613.1"/>
    </source>
</evidence>
<evidence type="ECO:0000256" key="1">
    <source>
        <dbReference type="SAM" id="MobiDB-lite"/>
    </source>
</evidence>
<name>A0AAJ0BAB6_9PEZI</name>
<dbReference type="InterPro" id="IPR025212">
    <property type="entry name" value="CAD_CENP-Q"/>
</dbReference>